<organism evidence="1 2">
    <name type="scientific">Rotaria magnacalcarata</name>
    <dbReference type="NCBI Taxonomy" id="392030"/>
    <lineage>
        <taxon>Eukaryota</taxon>
        <taxon>Metazoa</taxon>
        <taxon>Spiralia</taxon>
        <taxon>Gnathifera</taxon>
        <taxon>Rotifera</taxon>
        <taxon>Eurotatoria</taxon>
        <taxon>Bdelloidea</taxon>
        <taxon>Philodinida</taxon>
        <taxon>Philodinidae</taxon>
        <taxon>Rotaria</taxon>
    </lineage>
</organism>
<comment type="caution">
    <text evidence="1">The sequence shown here is derived from an EMBL/GenBank/DDBJ whole genome shotgun (WGS) entry which is preliminary data.</text>
</comment>
<name>A0A816QGU1_9BILA</name>
<reference evidence="1" key="1">
    <citation type="submission" date="2021-02" db="EMBL/GenBank/DDBJ databases">
        <authorList>
            <person name="Nowell W R."/>
        </authorList>
    </citation>
    <scope>NUCLEOTIDE SEQUENCE</scope>
</reference>
<protein>
    <submittedName>
        <fullName evidence="1">Uncharacterized protein</fullName>
    </submittedName>
</protein>
<dbReference type="AlphaFoldDB" id="A0A816QGU1"/>
<sequence>MVAFHNGFREALDNFAVNPDVLYPLFSFVTMDLPEDLLKLGDSDVFANPFDSPSELCATLERIGFLTSLRIEGIVRAVVPEVRYTTIPYRDVQVFAKASTNKAGVMKEWMNVGTNDRTSSDIAHVLLSYFLMGYVKIRVDFTGMDVGLAGLFCKAFLSFSENNREDSMIDNENRLRIDNQIFTYLSLTSELTYVPLQYDPMFPLNGLMPKFGERRQAYTDICSDNAGRGWLNNGGRLRDEANNIVTDFYGCETVPVLGNPLARNYESLNAGDFTRFTRDNAVMNAIPIVAKMIDNTLEGPLNYVMRATMEFYTRMNDYMFRNYGSGFRMTLAQLRTLALTENSREVPIYEIHGRSILYWAKCTKDEKFVRKNAFIDSFQMEAAVLKDINDLMIHLGMASNVRNLLDPQGVLWSIQEINNAVMKKKESNSILKYIGVLKRARLAVDLTVGLYNRWGFMSRATEVIRSSLSAILGAMYVTRSIVIRNAPTIISLADYTRIARDSPVIHQNLVDGRAGVVINGTRLSNLLRTSRLFYEIALASGAGVRILLPAVFEKRVDQSLGLGSATLLRTDVRDVDAPLRNLIELKEVKWAILTFVPHVDLRPDILFGVVLSHTAVDISDSPRVFPMSQIVGIEFDVPLRVVIGKERFQNLLSS</sequence>
<evidence type="ECO:0000313" key="2">
    <source>
        <dbReference type="Proteomes" id="UP000663887"/>
    </source>
</evidence>
<accession>A0A816QGU1</accession>
<dbReference type="EMBL" id="CAJNRG010003839">
    <property type="protein sequence ID" value="CAF2060963.1"/>
    <property type="molecule type" value="Genomic_DNA"/>
</dbReference>
<gene>
    <name evidence="1" type="ORF">XDN619_LOCUS10562</name>
</gene>
<dbReference type="Proteomes" id="UP000663887">
    <property type="component" value="Unassembled WGS sequence"/>
</dbReference>
<proteinExistence type="predicted"/>
<evidence type="ECO:0000313" key="1">
    <source>
        <dbReference type="EMBL" id="CAF2060963.1"/>
    </source>
</evidence>